<evidence type="ECO:0000313" key="3">
    <source>
        <dbReference type="Proteomes" id="UP000247612"/>
    </source>
</evidence>
<dbReference type="InterPro" id="IPR012505">
    <property type="entry name" value="YbbR"/>
</dbReference>
<gene>
    <name evidence="2" type="ORF">DES51_103125</name>
    <name evidence="1" type="ORF">MQE39_00665</name>
</gene>
<organism evidence="2 3">
    <name type="scientific">Dielma fastidiosa</name>
    <dbReference type="NCBI Taxonomy" id="1034346"/>
    <lineage>
        <taxon>Bacteria</taxon>
        <taxon>Bacillati</taxon>
        <taxon>Bacillota</taxon>
        <taxon>Erysipelotrichia</taxon>
        <taxon>Erysipelotrichales</taxon>
        <taxon>Erysipelotrichaceae</taxon>
        <taxon>Dielma</taxon>
    </lineage>
</organism>
<sequence length="460" mass="50547">MARPKKKKEQEEKKINENKVELAKTIAQQSQKIARSYASIENTFAKAFRWVSAWFDKILFNQRYAKEVALILAIILYVATNSTDSLSISRQPAYTNTYTDQPVTAEVNSAVYEVTGLPESVTVYLMGDLSDIQMADSQATQKVVADLNGLGEGTHQVDLKVANISSRITAVVNPSSAVITISKKQSQEFQIGYDFINTKDMDSVYALSEPEFEKDSVLVRASDATIRSISIVKALIDVSNVTGDFTVEAPLVAYDQQGNRMDVDIVPDKIKTTVKVTRPEKDVPISIVPIGEVPNNKAISRYSLDHQAVTIYGPQEVLDQINGIDIQVPVSSFTSSPQVLSMPINLPSGVRKKSVSVVSITIELADKVEKVIEDIPIQWKNNTQNYKLTLDENEPQTVNVTVSGAQEVLDTEDGSAISVYIDLADVTQTGTIELPLHVSGGNKLATYTLDKQTIKINVTK</sequence>
<dbReference type="AlphaFoldDB" id="A0A2V2FC60"/>
<dbReference type="Proteomes" id="UP000247612">
    <property type="component" value="Unassembled WGS sequence"/>
</dbReference>
<evidence type="ECO:0000313" key="2">
    <source>
        <dbReference type="EMBL" id="PXX80530.1"/>
    </source>
</evidence>
<reference evidence="1" key="2">
    <citation type="submission" date="2022-03" db="EMBL/GenBank/DDBJ databases">
        <title>First case of bacteraemia caused by Dielma fastidiosa in a patient hospitalised with diverticulitis.</title>
        <authorList>
            <person name="Forman-Ankjaer B."/>
            <person name="Hvid-Jensen F."/>
            <person name="Kobel C.M."/>
            <person name="Greve T."/>
        </authorList>
    </citation>
    <scope>NUCLEOTIDE SEQUENCE</scope>
    <source>
        <strain evidence="1">AUH_DF_2021</strain>
    </source>
</reference>
<evidence type="ECO:0000313" key="1">
    <source>
        <dbReference type="EMBL" id="MDY5166638.1"/>
    </source>
</evidence>
<dbReference type="STRING" id="1034346.GCA_000313565_02053"/>
<keyword evidence="3" id="KW-1185">Reference proteome</keyword>
<proteinExistence type="predicted"/>
<dbReference type="InterPro" id="IPR053154">
    <property type="entry name" value="c-di-AMP_regulator"/>
</dbReference>
<dbReference type="PANTHER" id="PTHR37804:SF1">
    <property type="entry name" value="CDAA REGULATORY PROTEIN CDAR"/>
    <property type="match status" value="1"/>
</dbReference>
<protein>
    <submittedName>
        <fullName evidence="1">CdaR family protein</fullName>
    </submittedName>
    <submittedName>
        <fullName evidence="2">YbbR domain-containing protein</fullName>
    </submittedName>
</protein>
<dbReference type="RefSeq" id="WP_022938358.1">
    <property type="nucleotide sequence ID" value="NZ_BAABZA010000008.1"/>
</dbReference>
<dbReference type="OrthoDB" id="1769748at2"/>
<accession>A0A2V2FC60</accession>
<dbReference type="Proteomes" id="UP001276902">
    <property type="component" value="Unassembled WGS sequence"/>
</dbReference>
<dbReference type="EMBL" id="JALDAW010000002">
    <property type="protein sequence ID" value="MDY5166638.1"/>
    <property type="molecule type" value="Genomic_DNA"/>
</dbReference>
<reference evidence="2 3" key="1">
    <citation type="submission" date="2018-05" db="EMBL/GenBank/DDBJ databases">
        <title>Genomic Encyclopedia of Type Strains, Phase IV (KMG-IV): sequencing the most valuable type-strain genomes for metagenomic binning, comparative biology and taxonomic classification.</title>
        <authorList>
            <person name="Goeker M."/>
        </authorList>
    </citation>
    <scope>NUCLEOTIDE SEQUENCE [LARGE SCALE GENOMIC DNA]</scope>
    <source>
        <strain evidence="2 3">JC118</strain>
    </source>
</reference>
<dbReference type="GeneID" id="94441474"/>
<name>A0A2V2FC60_9FIRM</name>
<dbReference type="Gene3D" id="2.170.120.40">
    <property type="entry name" value="YbbR-like domain"/>
    <property type="match status" value="2"/>
</dbReference>
<dbReference type="Pfam" id="PF07949">
    <property type="entry name" value="YbbR"/>
    <property type="match status" value="3"/>
</dbReference>
<dbReference type="Gene3D" id="2.170.120.30">
    <property type="match status" value="2"/>
</dbReference>
<dbReference type="PANTHER" id="PTHR37804">
    <property type="entry name" value="CDAA REGULATORY PROTEIN CDAR"/>
    <property type="match status" value="1"/>
</dbReference>
<comment type="caution">
    <text evidence="2">The sequence shown here is derived from an EMBL/GenBank/DDBJ whole genome shotgun (WGS) entry which is preliminary data.</text>
</comment>
<dbReference type="EMBL" id="QJKH01000003">
    <property type="protein sequence ID" value="PXX80530.1"/>
    <property type="molecule type" value="Genomic_DNA"/>
</dbReference>